<dbReference type="InterPro" id="IPR006311">
    <property type="entry name" value="TAT_signal"/>
</dbReference>
<dbReference type="Gene3D" id="3.40.50.720">
    <property type="entry name" value="NAD(P)-binding Rossmann-like Domain"/>
    <property type="match status" value="1"/>
</dbReference>
<reference evidence="3" key="1">
    <citation type="journal article" date="2014" name="Int. J. Syst. Evol. Microbiol.">
        <title>Complete genome sequence of Corynebacterium casei LMG S-19264T (=DSM 44701T), isolated from a smear-ripened cheese.</title>
        <authorList>
            <consortium name="US DOE Joint Genome Institute (JGI-PGF)"/>
            <person name="Walter F."/>
            <person name="Albersmeier A."/>
            <person name="Kalinowski J."/>
            <person name="Ruckert C."/>
        </authorList>
    </citation>
    <scope>NUCLEOTIDE SEQUENCE</scope>
    <source>
        <strain evidence="3">CGMCC 1.12195</strain>
    </source>
</reference>
<dbReference type="InterPro" id="IPR036291">
    <property type="entry name" value="NAD(P)-bd_dom_sf"/>
</dbReference>
<dbReference type="Gene3D" id="3.30.360.10">
    <property type="entry name" value="Dihydrodipicolinate Reductase, domain 2"/>
    <property type="match status" value="1"/>
</dbReference>
<evidence type="ECO:0000259" key="1">
    <source>
        <dbReference type="Pfam" id="PF01408"/>
    </source>
</evidence>
<dbReference type="InterPro" id="IPR050463">
    <property type="entry name" value="Gfo/Idh/MocA_oxidrdct_glycsds"/>
</dbReference>
<proteinExistence type="predicted"/>
<organism evidence="3 4">
    <name type="scientific">Parapedobacter pyrenivorans</name>
    <dbReference type="NCBI Taxonomy" id="1305674"/>
    <lineage>
        <taxon>Bacteria</taxon>
        <taxon>Pseudomonadati</taxon>
        <taxon>Bacteroidota</taxon>
        <taxon>Sphingobacteriia</taxon>
        <taxon>Sphingobacteriales</taxon>
        <taxon>Sphingobacteriaceae</taxon>
        <taxon>Parapedobacter</taxon>
    </lineage>
</organism>
<feature type="domain" description="Gfo/Idh/MocA-like oxidoreductase N-terminal" evidence="1">
    <location>
        <begin position="44"/>
        <end position="170"/>
    </location>
</feature>
<dbReference type="GO" id="GO:0000166">
    <property type="term" value="F:nucleotide binding"/>
    <property type="evidence" value="ECO:0007669"/>
    <property type="project" value="InterPro"/>
</dbReference>
<sequence>MSLGSGGDSRRTFLKKAGAAAIILPFAHQLGFSNDLSLAKKKTLKIGLIGCGGRGTGAAAQALRADPDVQLVAMGDIFEDQIATAYDALMKIESSKMKVKDKHKFVGFDAYQKVIDAGVDVVLLASPPVFRPLHLEAAVNADKHIFCEKPVAIDPPGVRKVLEAVRKSKAKNLAVVSGFCFRYASPNRAVFGQVLDGAIGDVLSLSSFRYGGDLSLKPRQAGWSDLEFQLRNWFYYNWMSGDLVVEQAVHSLDMMSWVMGDIHPVKAIGSGGRQVRVAEEKGNVFDHFAVEFEYENGVKGYHFARQQVGCTNRNSVDVIGTKGKMAVEIGSRYEILGQRQWKYDGPNNNMYQTEHDELFASIRAGSPINDGDWMTNSTMLGILCTLAAYSGTEVTWEQALQSNVMWGPNPEDYRMDMPPPIVPVAKPGTGLII</sequence>
<dbReference type="InterPro" id="IPR000683">
    <property type="entry name" value="Gfo/Idh/MocA-like_OxRdtase_N"/>
</dbReference>
<gene>
    <name evidence="3" type="ORF">GCM10007415_21280</name>
</gene>
<dbReference type="PANTHER" id="PTHR43818">
    <property type="entry name" value="BCDNA.GH03377"/>
    <property type="match status" value="1"/>
</dbReference>
<evidence type="ECO:0000313" key="3">
    <source>
        <dbReference type="EMBL" id="GGG87302.1"/>
    </source>
</evidence>
<evidence type="ECO:0000313" key="4">
    <source>
        <dbReference type="Proteomes" id="UP000660862"/>
    </source>
</evidence>
<evidence type="ECO:0000259" key="2">
    <source>
        <dbReference type="Pfam" id="PF22725"/>
    </source>
</evidence>
<dbReference type="PROSITE" id="PS51318">
    <property type="entry name" value="TAT"/>
    <property type="match status" value="1"/>
</dbReference>
<dbReference type="InterPro" id="IPR055170">
    <property type="entry name" value="GFO_IDH_MocA-like_dom"/>
</dbReference>
<keyword evidence="4" id="KW-1185">Reference proteome</keyword>
<name>A0A917MBI5_9SPHI</name>
<dbReference type="PANTHER" id="PTHR43818:SF5">
    <property type="entry name" value="OXIDOREDUCTASE FAMILY PROTEIN"/>
    <property type="match status" value="1"/>
</dbReference>
<protein>
    <submittedName>
        <fullName evidence="3">Dehydrogenase</fullName>
    </submittedName>
</protein>
<dbReference type="Pfam" id="PF22725">
    <property type="entry name" value="GFO_IDH_MocA_C3"/>
    <property type="match status" value="1"/>
</dbReference>
<feature type="domain" description="GFO/IDH/MocA-like oxidoreductase" evidence="2">
    <location>
        <begin position="196"/>
        <end position="325"/>
    </location>
</feature>
<dbReference type="AlphaFoldDB" id="A0A917MBI5"/>
<dbReference type="EMBL" id="BMER01000001">
    <property type="protein sequence ID" value="GGG87302.1"/>
    <property type="molecule type" value="Genomic_DNA"/>
</dbReference>
<dbReference type="SUPFAM" id="SSF51735">
    <property type="entry name" value="NAD(P)-binding Rossmann-fold domains"/>
    <property type="match status" value="1"/>
</dbReference>
<dbReference type="Proteomes" id="UP000660862">
    <property type="component" value="Unassembled WGS sequence"/>
</dbReference>
<dbReference type="Pfam" id="PF01408">
    <property type="entry name" value="GFO_IDH_MocA"/>
    <property type="match status" value="1"/>
</dbReference>
<comment type="caution">
    <text evidence="3">The sequence shown here is derived from an EMBL/GenBank/DDBJ whole genome shotgun (WGS) entry which is preliminary data.</text>
</comment>
<dbReference type="SUPFAM" id="SSF55347">
    <property type="entry name" value="Glyceraldehyde-3-phosphate dehydrogenase-like, C-terminal domain"/>
    <property type="match status" value="1"/>
</dbReference>
<accession>A0A917MBI5</accession>
<reference evidence="3" key="2">
    <citation type="submission" date="2020-09" db="EMBL/GenBank/DDBJ databases">
        <authorList>
            <person name="Sun Q."/>
            <person name="Zhou Y."/>
        </authorList>
    </citation>
    <scope>NUCLEOTIDE SEQUENCE</scope>
    <source>
        <strain evidence="3">CGMCC 1.12195</strain>
    </source>
</reference>